<sequence>MDGSGESVNILVIGPSQNGKSTFINKIRELSLPTQQRPAEEGDGNSSCTALCSEYDFDFPRTRYRLYDHDQDEFIHVAEEDEETYFSKLWRKKTSEFCEVRPIEDYPRYFKLKVIDTPGLDDSGGSGQDDCNIAEVMGHLHKMATKEELPKYITALVLILSIQTPFSDHLQKIFRYYQRCMPNLFGGLAIVNTNFSAEVWKSRYDENRRKKSRVEKLTKALSADTSKVDTMRERKQDFAAIFQRDARHFFIDSVPDTRRVVEQLTTNNQMYDIITFLACQSQMPVANIKLYKSPRMAQIDALLINWLNDARGDLMKEETRLTAHLGEAQAVRARNAKKLIALRAEIEQLEKELSIYNNDEDYTLRTYSTNGQDRASTPGLMGRYIIRTKIRNTYVIKEPDYPGFKVDTYNDEPYARWGKQMFTDNAQTQWAGQYEGSPGHLPILTAKTLVSNKQFYAKQISKLKNDITIRSADITAEENLNRYFLSQDSIDSETLDPTLKRITLRIPEIDDLVNSLNADWLPIEQGINDAARKRYTKGDVKEVDPYDLVAMVESKGYGALADKLREMAREHRFQL</sequence>
<evidence type="ECO:0000313" key="3">
    <source>
        <dbReference type="Proteomes" id="UP001375240"/>
    </source>
</evidence>
<name>A0AAV9VDE1_9PEZI</name>
<dbReference type="SUPFAM" id="SSF52540">
    <property type="entry name" value="P-loop containing nucleoside triphosphate hydrolases"/>
    <property type="match status" value="1"/>
</dbReference>
<dbReference type="InterPro" id="IPR027417">
    <property type="entry name" value="P-loop_NTPase"/>
</dbReference>
<evidence type="ECO:0000313" key="2">
    <source>
        <dbReference type="EMBL" id="KAK6359156.1"/>
    </source>
</evidence>
<evidence type="ECO:0000256" key="1">
    <source>
        <dbReference type="SAM" id="Coils"/>
    </source>
</evidence>
<feature type="coiled-coil region" evidence="1">
    <location>
        <begin position="332"/>
        <end position="359"/>
    </location>
</feature>
<dbReference type="Proteomes" id="UP001375240">
    <property type="component" value="Unassembled WGS sequence"/>
</dbReference>
<reference evidence="2 3" key="1">
    <citation type="submission" date="2019-10" db="EMBL/GenBank/DDBJ databases">
        <authorList>
            <person name="Palmer J.M."/>
        </authorList>
    </citation>
    <scope>NUCLEOTIDE SEQUENCE [LARGE SCALE GENOMIC DNA]</scope>
    <source>
        <strain evidence="2 3">TWF696</strain>
    </source>
</reference>
<gene>
    <name evidence="2" type="ORF">TWF696_000324</name>
</gene>
<proteinExistence type="predicted"/>
<accession>A0AAV9VDE1</accession>
<organism evidence="2 3">
    <name type="scientific">Orbilia brochopaga</name>
    <dbReference type="NCBI Taxonomy" id="3140254"/>
    <lineage>
        <taxon>Eukaryota</taxon>
        <taxon>Fungi</taxon>
        <taxon>Dikarya</taxon>
        <taxon>Ascomycota</taxon>
        <taxon>Pezizomycotina</taxon>
        <taxon>Orbiliomycetes</taxon>
        <taxon>Orbiliales</taxon>
        <taxon>Orbiliaceae</taxon>
        <taxon>Orbilia</taxon>
    </lineage>
</organism>
<keyword evidence="3" id="KW-1185">Reference proteome</keyword>
<dbReference type="EMBL" id="JAVHNQ010000001">
    <property type="protein sequence ID" value="KAK6359156.1"/>
    <property type="molecule type" value="Genomic_DNA"/>
</dbReference>
<dbReference type="Gene3D" id="3.40.50.300">
    <property type="entry name" value="P-loop containing nucleotide triphosphate hydrolases"/>
    <property type="match status" value="1"/>
</dbReference>
<keyword evidence="1" id="KW-0175">Coiled coil</keyword>
<evidence type="ECO:0008006" key="4">
    <source>
        <dbReference type="Google" id="ProtNLM"/>
    </source>
</evidence>
<protein>
    <recommendedName>
        <fullName evidence="4">G domain-containing protein</fullName>
    </recommendedName>
</protein>
<comment type="caution">
    <text evidence="2">The sequence shown here is derived from an EMBL/GenBank/DDBJ whole genome shotgun (WGS) entry which is preliminary data.</text>
</comment>
<dbReference type="AlphaFoldDB" id="A0AAV9VDE1"/>